<keyword evidence="2" id="KW-1185">Reference proteome</keyword>
<dbReference type="Proteomes" id="UP001419268">
    <property type="component" value="Unassembled WGS sequence"/>
</dbReference>
<protein>
    <submittedName>
        <fullName evidence="1">Uncharacterized protein</fullName>
    </submittedName>
</protein>
<reference evidence="1 2" key="1">
    <citation type="submission" date="2024-01" db="EMBL/GenBank/DDBJ databases">
        <title>Genome assemblies of Stephania.</title>
        <authorList>
            <person name="Yang L."/>
        </authorList>
    </citation>
    <scope>NUCLEOTIDE SEQUENCE [LARGE SCALE GENOMIC DNA]</scope>
    <source>
        <strain evidence="1">JXDWG</strain>
        <tissue evidence="1">Leaf</tissue>
    </source>
</reference>
<name>A0AAP0E853_9MAGN</name>
<accession>A0AAP0E853</accession>
<dbReference type="EMBL" id="JBBNAG010000012">
    <property type="protein sequence ID" value="KAK9088465.1"/>
    <property type="molecule type" value="Genomic_DNA"/>
</dbReference>
<organism evidence="1 2">
    <name type="scientific">Stephania cephalantha</name>
    <dbReference type="NCBI Taxonomy" id="152367"/>
    <lineage>
        <taxon>Eukaryota</taxon>
        <taxon>Viridiplantae</taxon>
        <taxon>Streptophyta</taxon>
        <taxon>Embryophyta</taxon>
        <taxon>Tracheophyta</taxon>
        <taxon>Spermatophyta</taxon>
        <taxon>Magnoliopsida</taxon>
        <taxon>Ranunculales</taxon>
        <taxon>Menispermaceae</taxon>
        <taxon>Menispermoideae</taxon>
        <taxon>Cissampelideae</taxon>
        <taxon>Stephania</taxon>
    </lineage>
</organism>
<evidence type="ECO:0000313" key="1">
    <source>
        <dbReference type="EMBL" id="KAK9088465.1"/>
    </source>
</evidence>
<sequence length="121" mass="12867">MMKPILSLFPSPSRSSSSLLVFATSPSPILKPYPPQATSLDREVTAPPPAPSVDVPTLCFFVDLTGRSSASLLTSPPLRLDLTALVIRLLSSVASLPVADPSHCSRHQPAIFSVAFRDALE</sequence>
<evidence type="ECO:0000313" key="2">
    <source>
        <dbReference type="Proteomes" id="UP001419268"/>
    </source>
</evidence>
<dbReference type="AlphaFoldDB" id="A0AAP0E853"/>
<comment type="caution">
    <text evidence="1">The sequence shown here is derived from an EMBL/GenBank/DDBJ whole genome shotgun (WGS) entry which is preliminary data.</text>
</comment>
<gene>
    <name evidence="1" type="ORF">Scep_027547</name>
</gene>
<proteinExistence type="predicted"/>